<gene>
    <name evidence="1" type="ORF">ACERK3_09705</name>
</gene>
<evidence type="ECO:0000313" key="1">
    <source>
        <dbReference type="EMBL" id="MFA9478570.1"/>
    </source>
</evidence>
<dbReference type="RefSeq" id="WP_425345496.1">
    <property type="nucleotide sequence ID" value="NZ_JBGUBD010000005.1"/>
</dbReference>
<dbReference type="Proteomes" id="UP001575105">
    <property type="component" value="Unassembled WGS sequence"/>
</dbReference>
<sequence length="174" mass="19468">MKDPITVTDALLDRIHLLPDDLIKLDQWGLGRNEDGRKIPCQSRPPYRRAKVNAPDEWGTFSEAVDAFADRLGYADQFHWLAFLFTADDPFIGIDLDDCVVGDVIHPEARKLIDALGGYSEVSPSGTGIKAWVTGKLPIPDGKTGETCVGPWGGKLEIYRERRWFAVTGWRLDQ</sequence>
<dbReference type="EMBL" id="JBGUBD010000005">
    <property type="protein sequence ID" value="MFA9478570.1"/>
    <property type="molecule type" value="Genomic_DNA"/>
</dbReference>
<comment type="caution">
    <text evidence="1">The sequence shown here is derived from an EMBL/GenBank/DDBJ whole genome shotgun (WGS) entry which is preliminary data.</text>
</comment>
<protein>
    <recommendedName>
        <fullName evidence="3">DNA primase/polymerase bifunctional N-terminal domain-containing protein</fullName>
    </recommendedName>
</protein>
<name>A0ABV4U5Y3_9BACT</name>
<reference evidence="1 2" key="1">
    <citation type="submission" date="2024-08" db="EMBL/GenBank/DDBJ databases">
        <title>Whole-genome sequencing of halo(alkali)philic microorganisms from hypersaline lakes.</title>
        <authorList>
            <person name="Sorokin D.Y."/>
            <person name="Merkel A.Y."/>
            <person name="Messina E."/>
            <person name="Yakimov M."/>
        </authorList>
    </citation>
    <scope>NUCLEOTIDE SEQUENCE [LARGE SCALE GENOMIC DNA]</scope>
    <source>
        <strain evidence="1 2">AB-hyl4</strain>
    </source>
</reference>
<keyword evidence="2" id="KW-1185">Reference proteome</keyword>
<proteinExistence type="predicted"/>
<organism evidence="1 2">
    <name type="scientific">Natronomicrosphaera hydrolytica</name>
    <dbReference type="NCBI Taxonomy" id="3242702"/>
    <lineage>
        <taxon>Bacteria</taxon>
        <taxon>Pseudomonadati</taxon>
        <taxon>Planctomycetota</taxon>
        <taxon>Phycisphaerae</taxon>
        <taxon>Phycisphaerales</taxon>
        <taxon>Phycisphaeraceae</taxon>
        <taxon>Natronomicrosphaera</taxon>
    </lineage>
</organism>
<accession>A0ABV4U5Y3</accession>
<evidence type="ECO:0008006" key="3">
    <source>
        <dbReference type="Google" id="ProtNLM"/>
    </source>
</evidence>
<evidence type="ECO:0000313" key="2">
    <source>
        <dbReference type="Proteomes" id="UP001575105"/>
    </source>
</evidence>